<dbReference type="Pfam" id="PF02796">
    <property type="entry name" value="HTH_7"/>
    <property type="match status" value="1"/>
</dbReference>
<dbReference type="PANTHER" id="PTHR30461:SF2">
    <property type="entry name" value="SERINE RECOMBINASE PINE-RELATED"/>
    <property type="match status" value="1"/>
</dbReference>
<dbReference type="SMART" id="SM00857">
    <property type="entry name" value="Resolvase"/>
    <property type="match status" value="1"/>
</dbReference>
<name>A0A857MFI3_9ACTN</name>
<dbReference type="PANTHER" id="PTHR30461">
    <property type="entry name" value="DNA-INVERTASE FROM LAMBDOID PROPHAGE"/>
    <property type="match status" value="1"/>
</dbReference>
<dbReference type="Gene3D" id="1.10.10.60">
    <property type="entry name" value="Homeodomain-like"/>
    <property type="match status" value="1"/>
</dbReference>
<evidence type="ECO:0000256" key="4">
    <source>
        <dbReference type="ARBA" id="ARBA00023172"/>
    </source>
</evidence>
<dbReference type="Pfam" id="PF00239">
    <property type="entry name" value="Resolvase"/>
    <property type="match status" value="1"/>
</dbReference>
<protein>
    <submittedName>
        <fullName evidence="6">Helix-turn-helix domain-containing protein</fullName>
    </submittedName>
</protein>
<keyword evidence="4" id="KW-0233">DNA recombination</keyword>
<dbReference type="PROSITE" id="PS51736">
    <property type="entry name" value="RECOMBINASES_3"/>
    <property type="match status" value="1"/>
</dbReference>
<dbReference type="SUPFAM" id="SSF53041">
    <property type="entry name" value="Resolvase-like"/>
    <property type="match status" value="1"/>
</dbReference>
<dbReference type="InterPro" id="IPR036162">
    <property type="entry name" value="Resolvase-like_N_sf"/>
</dbReference>
<dbReference type="InterPro" id="IPR009057">
    <property type="entry name" value="Homeodomain-like_sf"/>
</dbReference>
<evidence type="ECO:0000256" key="1">
    <source>
        <dbReference type="ARBA" id="ARBA00009913"/>
    </source>
</evidence>
<evidence type="ECO:0000256" key="3">
    <source>
        <dbReference type="ARBA" id="ARBA00023125"/>
    </source>
</evidence>
<keyword evidence="3" id="KW-0238">DNA-binding</keyword>
<dbReference type="GO" id="GO:0003677">
    <property type="term" value="F:DNA binding"/>
    <property type="evidence" value="ECO:0007669"/>
    <property type="project" value="UniProtKB-KW"/>
</dbReference>
<dbReference type="RefSeq" id="WP_005183207.1">
    <property type="nucleotide sequence ID" value="NZ_CP045804.1"/>
</dbReference>
<dbReference type="EMBL" id="CP045810">
    <property type="protein sequence ID" value="QHN39570.1"/>
    <property type="molecule type" value="Genomic_DNA"/>
</dbReference>
<dbReference type="InterPro" id="IPR006118">
    <property type="entry name" value="Recombinase_CS"/>
</dbReference>
<dbReference type="InterPro" id="IPR006120">
    <property type="entry name" value="Resolvase_HTH_dom"/>
</dbReference>
<dbReference type="GO" id="GO:0000150">
    <property type="term" value="F:DNA strand exchange activity"/>
    <property type="evidence" value="ECO:0007669"/>
    <property type="project" value="InterPro"/>
</dbReference>
<evidence type="ECO:0000313" key="6">
    <source>
        <dbReference type="EMBL" id="QHN39570.1"/>
    </source>
</evidence>
<dbReference type="CDD" id="cd00569">
    <property type="entry name" value="HTH_Hin_like"/>
    <property type="match status" value="1"/>
</dbReference>
<dbReference type="InterPro" id="IPR006119">
    <property type="entry name" value="Resolv_N"/>
</dbReference>
<gene>
    <name evidence="6" type="ORF">GII30_10755</name>
</gene>
<evidence type="ECO:0000256" key="2">
    <source>
        <dbReference type="ARBA" id="ARBA00022908"/>
    </source>
</evidence>
<reference evidence="6" key="1">
    <citation type="journal article" date="2021" name="Nat. Microbiol.">
        <title>Cocultivation of an ultrasmall environmental parasitic bacterium with lytic ability against bacteria associated with wastewater foams.</title>
        <authorList>
            <person name="Batinovic S."/>
            <person name="Rose J.J.A."/>
            <person name="Ratcliffe J."/>
            <person name="Seviour R.J."/>
            <person name="Petrovski S."/>
        </authorList>
    </citation>
    <scope>NUCLEOTIDE SEQUENCE</scope>
    <source>
        <strain evidence="6">CON44</strain>
    </source>
</reference>
<keyword evidence="2" id="KW-0229">DNA integration</keyword>
<dbReference type="InterPro" id="IPR050639">
    <property type="entry name" value="SSR_resolvase"/>
</dbReference>
<dbReference type="SUPFAM" id="SSF46689">
    <property type="entry name" value="Homeodomain-like"/>
    <property type="match status" value="1"/>
</dbReference>
<dbReference type="AlphaFoldDB" id="A0A857MFI3"/>
<proteinExistence type="inferred from homology"/>
<sequence length="225" mass="24057">MAIDDSAVPSGEMLGYARASAGQLAADEQFDTLNAAGVSGFRIYSDVHSPGSPTPHRPGLAALLDYARAGDTVVVASIDRLGATPDEVMKTARTLLGRSLRLRSVQEGLDTADAAGRMIVGVLASLANLSDESAAPHREDPPRDDRPRPPERRAFTVPHPRVDTRDGSVGRPRALTDEQIEIARRRRALGEPVPTIAESLGVSRATLYRTLAQEDRAPGHREGGR</sequence>
<dbReference type="GO" id="GO:0015074">
    <property type="term" value="P:DNA integration"/>
    <property type="evidence" value="ECO:0007669"/>
    <property type="project" value="UniProtKB-KW"/>
</dbReference>
<dbReference type="PROSITE" id="PS00398">
    <property type="entry name" value="RECOMBINASES_2"/>
    <property type="match status" value="1"/>
</dbReference>
<comment type="similarity">
    <text evidence="1">Belongs to the site-specific recombinase resolvase family.</text>
</comment>
<accession>A0A857MFI3</accession>
<organism evidence="6">
    <name type="scientific">Gordonia amarae</name>
    <dbReference type="NCBI Taxonomy" id="36821"/>
    <lineage>
        <taxon>Bacteria</taxon>
        <taxon>Bacillati</taxon>
        <taxon>Actinomycetota</taxon>
        <taxon>Actinomycetes</taxon>
        <taxon>Mycobacteriales</taxon>
        <taxon>Gordoniaceae</taxon>
        <taxon>Gordonia</taxon>
    </lineage>
</organism>
<dbReference type="CDD" id="cd03768">
    <property type="entry name" value="SR_ResInv"/>
    <property type="match status" value="1"/>
</dbReference>
<evidence type="ECO:0000256" key="5">
    <source>
        <dbReference type="SAM" id="MobiDB-lite"/>
    </source>
</evidence>
<dbReference type="Gene3D" id="3.40.50.1390">
    <property type="entry name" value="Resolvase, N-terminal catalytic domain"/>
    <property type="match status" value="1"/>
</dbReference>
<feature type="region of interest" description="Disordered" evidence="5">
    <location>
        <begin position="131"/>
        <end position="177"/>
    </location>
</feature>
<feature type="compositionally biased region" description="Basic and acidic residues" evidence="5">
    <location>
        <begin position="134"/>
        <end position="168"/>
    </location>
</feature>